<name>A0A1I7RRN9_BURXY</name>
<proteinExistence type="predicted"/>
<feature type="transmembrane region" description="Helical" evidence="2">
    <location>
        <begin position="178"/>
        <end position="202"/>
    </location>
</feature>
<keyword evidence="2" id="KW-1133">Transmembrane helix</keyword>
<evidence type="ECO:0000256" key="1">
    <source>
        <dbReference type="SAM" id="MobiDB-lite"/>
    </source>
</evidence>
<dbReference type="AlphaFoldDB" id="A0A1I7RRN9"/>
<feature type="region of interest" description="Disordered" evidence="1">
    <location>
        <begin position="1"/>
        <end position="107"/>
    </location>
</feature>
<evidence type="ECO:0000313" key="6">
    <source>
        <dbReference type="Proteomes" id="UP000659654"/>
    </source>
</evidence>
<accession>A0A1I7RRN9</accession>
<evidence type="ECO:0000313" key="7">
    <source>
        <dbReference type="WBParaSite" id="BXY_0338600.1"/>
    </source>
</evidence>
<keyword evidence="6" id="KW-1185">Reference proteome</keyword>
<organism evidence="5 7">
    <name type="scientific">Bursaphelenchus xylophilus</name>
    <name type="common">Pinewood nematode worm</name>
    <name type="synonym">Aphelenchoides xylophilus</name>
    <dbReference type="NCBI Taxonomy" id="6326"/>
    <lineage>
        <taxon>Eukaryota</taxon>
        <taxon>Metazoa</taxon>
        <taxon>Ecdysozoa</taxon>
        <taxon>Nematoda</taxon>
        <taxon>Chromadorea</taxon>
        <taxon>Rhabditida</taxon>
        <taxon>Tylenchina</taxon>
        <taxon>Tylenchomorpha</taxon>
        <taxon>Aphelenchoidea</taxon>
        <taxon>Aphelenchoididae</taxon>
        <taxon>Bursaphelenchus</taxon>
    </lineage>
</organism>
<dbReference type="Proteomes" id="UP000659654">
    <property type="component" value="Unassembled WGS sequence"/>
</dbReference>
<evidence type="ECO:0000313" key="4">
    <source>
        <dbReference type="EMBL" id="CAG9123600.1"/>
    </source>
</evidence>
<reference evidence="7" key="1">
    <citation type="submission" date="2016-11" db="UniProtKB">
        <authorList>
            <consortium name="WormBaseParasite"/>
        </authorList>
    </citation>
    <scope>IDENTIFICATION</scope>
</reference>
<evidence type="ECO:0000256" key="2">
    <source>
        <dbReference type="SAM" id="Phobius"/>
    </source>
</evidence>
<dbReference type="EMBL" id="CAJFCV020000005">
    <property type="protein sequence ID" value="CAG9123600.1"/>
    <property type="molecule type" value="Genomic_DNA"/>
</dbReference>
<dbReference type="Proteomes" id="UP000095284">
    <property type="component" value="Unplaced"/>
</dbReference>
<keyword evidence="2" id="KW-0812">Transmembrane</keyword>
<sequence length="337" mass="38329">MPKSGSTDHKKEKDGTGTGTGNAGSTENAGSELKKSSKSSRISKAKKASGETMSKEGSGKSSGRSKKTIKAPDEDKFDKLKKELEQERKTDKEKEKIKSNKEKKSKKYNLDKTQWENTEWKSQYDKYLKGEFPDEENKKKSETSQQQSMNNNNLLASHYVPGENFQGAKEKGAYLLDFPLFSLILSVIEFILYLVLFILAILTAGEHIFIVIIFLVNSLVLMILTVASALVQYRRWHVKSDVDLNGHLEFTIKPSFRRIYASFHFGRLWISFSCTFTLLYYIVNGDKLTELHTVSFYSQSPIGLLTALVVSLLAEVFILVQLFFFFKNRMTITSCRK</sequence>
<dbReference type="SMR" id="A0A1I7RRN9"/>
<evidence type="ECO:0000313" key="3">
    <source>
        <dbReference type="EMBL" id="CAD5231958.1"/>
    </source>
</evidence>
<keyword evidence="2" id="KW-0472">Membrane</keyword>
<feature type="transmembrane region" description="Helical" evidence="2">
    <location>
        <begin position="265"/>
        <end position="283"/>
    </location>
</feature>
<reference evidence="4" key="2">
    <citation type="submission" date="2020-08" db="EMBL/GenBank/DDBJ databases">
        <authorList>
            <person name="Kikuchi T."/>
        </authorList>
    </citation>
    <scope>NUCLEOTIDE SEQUENCE</scope>
    <source>
        <strain evidence="3">Ka4C1</strain>
    </source>
</reference>
<dbReference type="EMBL" id="CAJFDI010000005">
    <property type="protein sequence ID" value="CAD5231958.1"/>
    <property type="molecule type" value="Genomic_DNA"/>
</dbReference>
<dbReference type="Proteomes" id="UP000582659">
    <property type="component" value="Unassembled WGS sequence"/>
</dbReference>
<evidence type="ECO:0000313" key="5">
    <source>
        <dbReference type="Proteomes" id="UP000095284"/>
    </source>
</evidence>
<feature type="compositionally biased region" description="Basic and acidic residues" evidence="1">
    <location>
        <begin position="70"/>
        <end position="107"/>
    </location>
</feature>
<dbReference type="OrthoDB" id="10575839at2759"/>
<feature type="transmembrane region" description="Helical" evidence="2">
    <location>
        <begin position="303"/>
        <end position="326"/>
    </location>
</feature>
<feature type="transmembrane region" description="Helical" evidence="2">
    <location>
        <begin position="208"/>
        <end position="231"/>
    </location>
</feature>
<protein>
    <submittedName>
        <fullName evidence="3">(pine wood nematode) hypothetical protein</fullName>
    </submittedName>
</protein>
<feature type="compositionally biased region" description="Basic residues" evidence="1">
    <location>
        <begin position="36"/>
        <end position="47"/>
    </location>
</feature>
<dbReference type="WBParaSite" id="BXY_0338600.1">
    <property type="protein sequence ID" value="BXY_0338600.1"/>
    <property type="gene ID" value="BXY_0338600"/>
</dbReference>
<feature type="compositionally biased region" description="Basic and acidic residues" evidence="1">
    <location>
        <begin position="1"/>
        <end position="15"/>
    </location>
</feature>
<gene>
    <name evidence="3" type="ORF">BXYJ_LOCUS12049</name>
</gene>